<dbReference type="Proteomes" id="UP000474676">
    <property type="component" value="Unassembled WGS sequence"/>
</dbReference>
<accession>A0A6L5Y6Y5</accession>
<dbReference type="Gene3D" id="2.30.30.90">
    <property type="match status" value="1"/>
</dbReference>
<proteinExistence type="predicted"/>
<keyword evidence="1" id="KW-0408">Iron</keyword>
<dbReference type="Pfam" id="PF04023">
    <property type="entry name" value="FeoA"/>
    <property type="match status" value="1"/>
</dbReference>
<dbReference type="InterPro" id="IPR007167">
    <property type="entry name" value="Fe-transptr_FeoA-like"/>
</dbReference>
<dbReference type="EMBL" id="VUMZ01000008">
    <property type="protein sequence ID" value="MST52449.1"/>
    <property type="molecule type" value="Genomic_DNA"/>
</dbReference>
<dbReference type="GeneID" id="303115470"/>
<feature type="domain" description="Ferrous iron transporter FeoA-like" evidence="2">
    <location>
        <begin position="2"/>
        <end position="70"/>
    </location>
</feature>
<dbReference type="SMART" id="SM00899">
    <property type="entry name" value="FeoA"/>
    <property type="match status" value="1"/>
</dbReference>
<dbReference type="AlphaFoldDB" id="A0A6L5Y6Y5"/>
<organism evidence="3 4">
    <name type="scientific">Hornefia butyriciproducens</name>
    <dbReference type="NCBI Taxonomy" id="2652293"/>
    <lineage>
        <taxon>Bacteria</taxon>
        <taxon>Bacillati</taxon>
        <taxon>Bacillota</taxon>
        <taxon>Clostridia</taxon>
        <taxon>Peptostreptococcales</taxon>
        <taxon>Anaerovoracaceae</taxon>
        <taxon>Hornefia</taxon>
    </lineage>
</organism>
<evidence type="ECO:0000313" key="4">
    <source>
        <dbReference type="Proteomes" id="UP000474676"/>
    </source>
</evidence>
<gene>
    <name evidence="3" type="ORF">FYJ64_09040</name>
</gene>
<protein>
    <submittedName>
        <fullName evidence="3">Ferrous iron transport protein A</fullName>
    </submittedName>
</protein>
<sequence>MMPITLANKGDTVVIRKITGDDKIRQHLAELGFVVESRVTVVNEIKGNLIVQVKDGRIALDKSMANRIMI</sequence>
<dbReference type="PANTHER" id="PTHR43151">
    <property type="entry name" value="FEOA FAMILY PROTEIN"/>
    <property type="match status" value="1"/>
</dbReference>
<dbReference type="InterPro" id="IPR038157">
    <property type="entry name" value="FeoA_core_dom"/>
</dbReference>
<evidence type="ECO:0000256" key="1">
    <source>
        <dbReference type="ARBA" id="ARBA00023004"/>
    </source>
</evidence>
<evidence type="ECO:0000313" key="3">
    <source>
        <dbReference type="EMBL" id="MST52449.1"/>
    </source>
</evidence>
<dbReference type="InterPro" id="IPR053184">
    <property type="entry name" value="FeoA-like"/>
</dbReference>
<dbReference type="PANTHER" id="PTHR43151:SF1">
    <property type="entry name" value="SSR2333 PROTEIN"/>
    <property type="match status" value="1"/>
</dbReference>
<dbReference type="SUPFAM" id="SSF50037">
    <property type="entry name" value="C-terminal domain of transcriptional repressors"/>
    <property type="match status" value="1"/>
</dbReference>
<dbReference type="RefSeq" id="WP_154574842.1">
    <property type="nucleotide sequence ID" value="NZ_JAQXGS010000078.1"/>
</dbReference>
<keyword evidence="4" id="KW-1185">Reference proteome</keyword>
<name>A0A6L5Y6Y5_9FIRM</name>
<dbReference type="InterPro" id="IPR008988">
    <property type="entry name" value="Transcriptional_repressor_C"/>
</dbReference>
<dbReference type="GO" id="GO:0046914">
    <property type="term" value="F:transition metal ion binding"/>
    <property type="evidence" value="ECO:0007669"/>
    <property type="project" value="InterPro"/>
</dbReference>
<reference evidence="3 4" key="1">
    <citation type="submission" date="2019-08" db="EMBL/GenBank/DDBJ databases">
        <title>In-depth cultivation of the pig gut microbiome towards novel bacterial diversity and tailored functional studies.</title>
        <authorList>
            <person name="Wylensek D."/>
            <person name="Hitch T.C.A."/>
            <person name="Clavel T."/>
        </authorList>
    </citation>
    <scope>NUCLEOTIDE SEQUENCE [LARGE SCALE GENOMIC DNA]</scope>
    <source>
        <strain evidence="3 4">WCA-MUC-591-APC-3H</strain>
    </source>
</reference>
<comment type="caution">
    <text evidence="3">The sequence shown here is derived from an EMBL/GenBank/DDBJ whole genome shotgun (WGS) entry which is preliminary data.</text>
</comment>
<evidence type="ECO:0000259" key="2">
    <source>
        <dbReference type="SMART" id="SM00899"/>
    </source>
</evidence>